<dbReference type="Proteomes" id="UP001215151">
    <property type="component" value="Unassembled WGS sequence"/>
</dbReference>
<protein>
    <submittedName>
        <fullName evidence="2">Uncharacterized protein</fullName>
    </submittedName>
</protein>
<dbReference type="SUPFAM" id="SSF52047">
    <property type="entry name" value="RNI-like"/>
    <property type="match status" value="1"/>
</dbReference>
<evidence type="ECO:0000256" key="1">
    <source>
        <dbReference type="SAM" id="MobiDB-lite"/>
    </source>
</evidence>
<accession>A0AAD7TZ95</accession>
<gene>
    <name evidence="2" type="ORF">ONZ51_g2673</name>
</gene>
<feature type="region of interest" description="Disordered" evidence="1">
    <location>
        <begin position="492"/>
        <end position="522"/>
    </location>
</feature>
<evidence type="ECO:0000313" key="3">
    <source>
        <dbReference type="Proteomes" id="UP001215151"/>
    </source>
</evidence>
<comment type="caution">
    <text evidence="2">The sequence shown here is derived from an EMBL/GenBank/DDBJ whole genome shotgun (WGS) entry which is preliminary data.</text>
</comment>
<keyword evidence="3" id="KW-1185">Reference proteome</keyword>
<reference evidence="2" key="1">
    <citation type="submission" date="2022-11" db="EMBL/GenBank/DDBJ databases">
        <title>Genome Sequence of Cubamyces cubensis.</title>
        <authorList>
            <person name="Buettner E."/>
        </authorList>
    </citation>
    <scope>NUCLEOTIDE SEQUENCE</scope>
    <source>
        <strain evidence="2">MPL-01</strain>
    </source>
</reference>
<organism evidence="2 3">
    <name type="scientific">Trametes cubensis</name>
    <dbReference type="NCBI Taxonomy" id="1111947"/>
    <lineage>
        <taxon>Eukaryota</taxon>
        <taxon>Fungi</taxon>
        <taxon>Dikarya</taxon>
        <taxon>Basidiomycota</taxon>
        <taxon>Agaricomycotina</taxon>
        <taxon>Agaricomycetes</taxon>
        <taxon>Polyporales</taxon>
        <taxon>Polyporaceae</taxon>
        <taxon>Trametes</taxon>
    </lineage>
</organism>
<sequence length="522" mass="59665">MLRNALTAMPGLRAVTLLCPRQANHGLSWDVLQAILAVPQLHQFTCHRYLFSPKATPIDHLVLAGSTSLTSFRYMLNTYRCSPRTHEPEKTALKALLRTHHQVLEVLWMPTESTPWRTICALEWPSLRELRLRGEFDWSGGLLLGALGNMPNLRLLKLDFTLPHNTHPQTIWPQGYNAPYSWPMLEDVQVSFPCPDDHLYARLPLTLCRLSLRFFPHQIVHEWCTQYHQDDEEDDLIRELVYAFPNLRSLKLLRYRQSHAENLDVKRLGRLLRPLKRLVEFWLYADLDITPRPHPAMKYGGSTIARDLIERLHDANDEIANTLVGSLPPSVKLLKFLEPWALNIHKWHVWRIVRTEDEGTPPHAVYDLMTSELIVATHKADTMVHDFLAFSSWLLMRIRYSFMGLNAWPCPSAAPERSDPIPVVRGRSSWSVQLESIAFLFPDPKGPVGSSGAPKQFIYHASKKWTPDDGPVRAILDTGTNLGYTLRPALRSDSASPSVLPSQVDPPYPAISDSPHVSRHHR</sequence>
<proteinExistence type="predicted"/>
<dbReference type="AlphaFoldDB" id="A0AAD7TZ95"/>
<name>A0AAD7TZ95_9APHY</name>
<evidence type="ECO:0000313" key="2">
    <source>
        <dbReference type="EMBL" id="KAJ8489866.1"/>
    </source>
</evidence>
<dbReference type="EMBL" id="JAPEVG010000043">
    <property type="protein sequence ID" value="KAJ8489866.1"/>
    <property type="molecule type" value="Genomic_DNA"/>
</dbReference>